<evidence type="ECO:0000313" key="9">
    <source>
        <dbReference type="EMBL" id="MFC7190391.1"/>
    </source>
</evidence>
<keyword evidence="2 8" id="KW-0808">Transferase</keyword>
<dbReference type="RefSeq" id="WP_248907181.1">
    <property type="nucleotide sequence ID" value="NZ_CP109979.1"/>
</dbReference>
<evidence type="ECO:0000256" key="1">
    <source>
        <dbReference type="ARBA" id="ARBA00022490"/>
    </source>
</evidence>
<keyword evidence="5 8" id="KW-0067">ATP-binding</keyword>
<comment type="caution">
    <text evidence="9">The sequence shown here is derived from an EMBL/GenBank/DDBJ whole genome shotgun (WGS) entry which is preliminary data.</text>
</comment>
<sequence>MRVGIVAQQDNPRAAALAGDIRSSVSADVVVDETTAKSLDVPGVSIEGMAGCDLVVSIGGDGTFLYAVRGIGSTPIMGVNLGEVGFLNATPPENAVSAVERTISELSDGTVKIREVPRLTATGEDWTLSPALNEVVIMGPQRGPGNGIDIEIRLDGSLYTGGHADGVLVSTPTGSTAYNLSEGGPLVHTDVSALVVNEMCATEGMPPLLVGSDTDVTVRVDGAEQAVAVSDGRVKRELNPPVTISLSTEAPPVRIAGPDIDFFAALGKLQLG</sequence>
<dbReference type="Gene3D" id="2.60.200.30">
    <property type="entry name" value="Probable inorganic polyphosphate/atp-NAD kinase, domain 2"/>
    <property type="match status" value="1"/>
</dbReference>
<accession>A0ABD5YQK4</accession>
<reference evidence="9 10" key="1">
    <citation type="journal article" date="2019" name="Int. J. Syst. Evol. Microbiol.">
        <title>The Global Catalogue of Microorganisms (GCM) 10K type strain sequencing project: providing services to taxonomists for standard genome sequencing and annotation.</title>
        <authorList>
            <consortium name="The Broad Institute Genomics Platform"/>
            <consortium name="The Broad Institute Genome Sequencing Center for Infectious Disease"/>
            <person name="Wu L."/>
            <person name="Ma J."/>
        </authorList>
    </citation>
    <scope>NUCLEOTIDE SEQUENCE [LARGE SCALE GENOMIC DNA]</scope>
    <source>
        <strain evidence="9 10">RDMS1</strain>
    </source>
</reference>
<dbReference type="Pfam" id="PF01513">
    <property type="entry name" value="NAD_kinase"/>
    <property type="match status" value="1"/>
</dbReference>
<dbReference type="EMBL" id="JBHTAX010000001">
    <property type="protein sequence ID" value="MFC7190391.1"/>
    <property type="molecule type" value="Genomic_DNA"/>
</dbReference>
<dbReference type="InterPro" id="IPR002504">
    <property type="entry name" value="NADK"/>
</dbReference>
<dbReference type="PANTHER" id="PTHR20275">
    <property type="entry name" value="NAD KINASE"/>
    <property type="match status" value="1"/>
</dbReference>
<evidence type="ECO:0000256" key="7">
    <source>
        <dbReference type="ARBA" id="ARBA00023027"/>
    </source>
</evidence>
<dbReference type="SUPFAM" id="SSF111331">
    <property type="entry name" value="NAD kinase/diacylglycerol kinase-like"/>
    <property type="match status" value="1"/>
</dbReference>
<dbReference type="GO" id="GO:0005524">
    <property type="term" value="F:ATP binding"/>
    <property type="evidence" value="ECO:0007669"/>
    <property type="project" value="UniProtKB-KW"/>
</dbReference>
<evidence type="ECO:0000256" key="3">
    <source>
        <dbReference type="ARBA" id="ARBA00022741"/>
    </source>
</evidence>
<dbReference type="EC" id="2.7.1.23" evidence="8"/>
<feature type="binding site" evidence="8">
    <location>
        <begin position="176"/>
        <end position="181"/>
    </location>
    <ligand>
        <name>NAD(+)</name>
        <dbReference type="ChEBI" id="CHEBI:57540"/>
    </ligand>
</feature>
<comment type="similarity">
    <text evidence="8">Belongs to the NAD kinase family.</text>
</comment>
<dbReference type="InterPro" id="IPR017437">
    <property type="entry name" value="ATP-NAD_kinase_PpnK-typ_C"/>
</dbReference>
<name>A0ABD5YQK4_9EURY</name>
<comment type="caution">
    <text evidence="8">Lacks conserved residue(s) required for the propagation of feature annotation.</text>
</comment>
<dbReference type="HAMAP" id="MF_00361">
    <property type="entry name" value="NAD_kinase"/>
    <property type="match status" value="1"/>
</dbReference>
<dbReference type="InterPro" id="IPR017438">
    <property type="entry name" value="ATP-NAD_kinase_N"/>
</dbReference>
<organism evidence="9 10">
    <name type="scientific">Halocatena marina</name>
    <dbReference type="NCBI Taxonomy" id="2934937"/>
    <lineage>
        <taxon>Archaea</taxon>
        <taxon>Methanobacteriati</taxon>
        <taxon>Methanobacteriota</taxon>
        <taxon>Stenosarchaea group</taxon>
        <taxon>Halobacteria</taxon>
        <taxon>Halobacteriales</taxon>
        <taxon>Natronomonadaceae</taxon>
        <taxon>Halocatena</taxon>
    </lineage>
</organism>
<dbReference type="PANTHER" id="PTHR20275:SF43">
    <property type="entry name" value="BIFUNCTIONAL NADP PHOSPHATASE_NAD KINASE"/>
    <property type="match status" value="1"/>
</dbReference>
<evidence type="ECO:0000313" key="10">
    <source>
        <dbReference type="Proteomes" id="UP001596417"/>
    </source>
</evidence>
<keyword evidence="4 8" id="KW-0418">Kinase</keyword>
<gene>
    <name evidence="8" type="primary">nadK</name>
    <name evidence="9" type="ORF">ACFQL7_11360</name>
</gene>
<comment type="cofactor">
    <cofactor evidence="8">
        <name>a divalent metal cation</name>
        <dbReference type="ChEBI" id="CHEBI:60240"/>
    </cofactor>
</comment>
<proteinExistence type="inferred from homology"/>
<evidence type="ECO:0000256" key="2">
    <source>
        <dbReference type="ARBA" id="ARBA00022679"/>
    </source>
</evidence>
<dbReference type="AlphaFoldDB" id="A0ABD5YQK4"/>
<evidence type="ECO:0000256" key="8">
    <source>
        <dbReference type="HAMAP-Rule" id="MF_00361"/>
    </source>
</evidence>
<dbReference type="GO" id="GO:0003951">
    <property type="term" value="F:NAD+ kinase activity"/>
    <property type="evidence" value="ECO:0007669"/>
    <property type="project" value="UniProtKB-UniRule"/>
</dbReference>
<dbReference type="Proteomes" id="UP001596417">
    <property type="component" value="Unassembled WGS sequence"/>
</dbReference>
<keyword evidence="10" id="KW-1185">Reference proteome</keyword>
<keyword evidence="6 8" id="KW-0521">NADP</keyword>
<feature type="binding site" evidence="8">
    <location>
        <position position="165"/>
    </location>
    <ligand>
        <name>NAD(+)</name>
        <dbReference type="ChEBI" id="CHEBI:57540"/>
    </ligand>
</feature>
<comment type="subcellular location">
    <subcellularLocation>
        <location evidence="8">Cytoplasm</location>
    </subcellularLocation>
</comment>
<keyword evidence="1 8" id="KW-0963">Cytoplasm</keyword>
<dbReference type="InterPro" id="IPR016064">
    <property type="entry name" value="NAD/diacylglycerol_kinase_sf"/>
</dbReference>
<keyword evidence="3 8" id="KW-0547">Nucleotide-binding</keyword>
<evidence type="ECO:0000256" key="4">
    <source>
        <dbReference type="ARBA" id="ARBA00022777"/>
    </source>
</evidence>
<dbReference type="GeneID" id="76199991"/>
<protein>
    <recommendedName>
        <fullName evidence="8">NAD kinase</fullName>
        <ecNumber evidence="8">2.7.1.23</ecNumber>
    </recommendedName>
    <alternativeName>
        <fullName evidence="8">ATP-dependent NAD kinase</fullName>
    </alternativeName>
</protein>
<dbReference type="GO" id="GO:0046872">
    <property type="term" value="F:metal ion binding"/>
    <property type="evidence" value="ECO:0007669"/>
    <property type="project" value="UniProtKB-UniRule"/>
</dbReference>
<feature type="binding site" evidence="8">
    <location>
        <position position="163"/>
    </location>
    <ligand>
        <name>NAD(+)</name>
        <dbReference type="ChEBI" id="CHEBI:57540"/>
    </ligand>
</feature>
<dbReference type="Pfam" id="PF20143">
    <property type="entry name" value="NAD_kinase_C"/>
    <property type="match status" value="1"/>
</dbReference>
<dbReference type="GO" id="GO:0006741">
    <property type="term" value="P:NADP+ biosynthetic process"/>
    <property type="evidence" value="ECO:0007669"/>
    <property type="project" value="UniProtKB-UniRule"/>
</dbReference>
<evidence type="ECO:0000256" key="6">
    <source>
        <dbReference type="ARBA" id="ARBA00022857"/>
    </source>
</evidence>
<comment type="catalytic activity">
    <reaction evidence="8">
        <text>NAD(+) + ATP = ADP + NADP(+) + H(+)</text>
        <dbReference type="Rhea" id="RHEA:18629"/>
        <dbReference type="ChEBI" id="CHEBI:15378"/>
        <dbReference type="ChEBI" id="CHEBI:30616"/>
        <dbReference type="ChEBI" id="CHEBI:57540"/>
        <dbReference type="ChEBI" id="CHEBI:58349"/>
        <dbReference type="ChEBI" id="CHEBI:456216"/>
        <dbReference type="EC" id="2.7.1.23"/>
    </reaction>
</comment>
<feature type="active site" description="Proton acceptor" evidence="8">
    <location>
        <position position="61"/>
    </location>
</feature>
<evidence type="ECO:0000256" key="5">
    <source>
        <dbReference type="ARBA" id="ARBA00022840"/>
    </source>
</evidence>
<feature type="binding site" evidence="8">
    <location>
        <begin position="133"/>
        <end position="134"/>
    </location>
    <ligand>
        <name>NAD(+)</name>
        <dbReference type="ChEBI" id="CHEBI:57540"/>
    </ligand>
</feature>
<feature type="binding site" evidence="8">
    <location>
        <begin position="61"/>
        <end position="62"/>
    </location>
    <ligand>
        <name>NAD(+)</name>
        <dbReference type="ChEBI" id="CHEBI:57540"/>
    </ligand>
</feature>
<comment type="function">
    <text evidence="8">Involved in the regulation of the intracellular balance of NAD and NADP, and is a key enzyme in the biosynthesis of NADP. Catalyzes specifically the phosphorylation on 2'-hydroxyl of the adenosine moiety of NAD to yield NADP.</text>
</comment>
<dbReference type="Gene3D" id="3.40.50.10330">
    <property type="entry name" value="Probable inorganic polyphosphate/atp-NAD kinase, domain 1"/>
    <property type="match status" value="1"/>
</dbReference>
<dbReference type="GO" id="GO:0005737">
    <property type="term" value="C:cytoplasm"/>
    <property type="evidence" value="ECO:0007669"/>
    <property type="project" value="UniProtKB-SubCell"/>
</dbReference>
<keyword evidence="7 8" id="KW-0520">NAD</keyword>